<feature type="transmembrane region" description="Helical" evidence="1">
    <location>
        <begin position="24"/>
        <end position="42"/>
    </location>
</feature>
<dbReference type="RefSeq" id="WP_277832188.1">
    <property type="nucleotide sequence ID" value="NZ_JAAIVF010000002.1"/>
</dbReference>
<protein>
    <submittedName>
        <fullName evidence="2">Uncharacterized protein</fullName>
    </submittedName>
</protein>
<dbReference type="EMBL" id="JANRHA010000003">
    <property type="protein sequence ID" value="MDG3014266.1"/>
    <property type="molecule type" value="Genomic_DNA"/>
</dbReference>
<reference evidence="2" key="1">
    <citation type="submission" date="2022-08" db="EMBL/GenBank/DDBJ databases">
        <title>Genome analysis of Corynebacteriales strain.</title>
        <authorList>
            <person name="Lee S.D."/>
        </authorList>
    </citation>
    <scope>NUCLEOTIDE SEQUENCE</scope>
    <source>
        <strain evidence="2">D3-21</strain>
    </source>
</reference>
<comment type="caution">
    <text evidence="2">The sequence shown here is derived from an EMBL/GenBank/DDBJ whole genome shotgun (WGS) entry which is preliminary data.</text>
</comment>
<evidence type="ECO:0000256" key="1">
    <source>
        <dbReference type="SAM" id="Phobius"/>
    </source>
</evidence>
<keyword evidence="1" id="KW-1133">Transmembrane helix</keyword>
<name>A0A9X4M4F9_9ACTN</name>
<keyword evidence="1" id="KW-0812">Transmembrane</keyword>
<sequence>MNSTDIAAQVGNWLRDGMLSGNPLAILAAAVLVPLGAIFGSTTL</sequence>
<keyword evidence="3" id="KW-1185">Reference proteome</keyword>
<evidence type="ECO:0000313" key="3">
    <source>
        <dbReference type="Proteomes" id="UP001152755"/>
    </source>
</evidence>
<dbReference type="Proteomes" id="UP001152755">
    <property type="component" value="Unassembled WGS sequence"/>
</dbReference>
<evidence type="ECO:0000313" key="2">
    <source>
        <dbReference type="EMBL" id="MDG3014266.1"/>
    </source>
</evidence>
<accession>A0A9X4M4F9</accession>
<proteinExistence type="predicted"/>
<organism evidence="2 3">
    <name type="scientific">Speluncibacter jeojiensis</name>
    <dbReference type="NCBI Taxonomy" id="2710754"/>
    <lineage>
        <taxon>Bacteria</taxon>
        <taxon>Bacillati</taxon>
        <taxon>Actinomycetota</taxon>
        <taxon>Actinomycetes</taxon>
        <taxon>Mycobacteriales</taxon>
        <taxon>Speluncibacteraceae</taxon>
        <taxon>Speluncibacter</taxon>
    </lineage>
</organism>
<dbReference type="AlphaFoldDB" id="A0A9X4M4F9"/>
<gene>
    <name evidence="2" type="ORF">NVS88_06815</name>
</gene>
<keyword evidence="1" id="KW-0472">Membrane</keyword>